<feature type="domain" description="Enoyl reductase (ER)" evidence="2">
    <location>
        <begin position="10"/>
        <end position="307"/>
    </location>
</feature>
<dbReference type="SUPFAM" id="SSF51735">
    <property type="entry name" value="NAD(P)-binding Rossmann-fold domains"/>
    <property type="match status" value="1"/>
</dbReference>
<dbReference type="EMBL" id="RAWG01000102">
    <property type="protein sequence ID" value="RKH41668.1"/>
    <property type="molecule type" value="Genomic_DNA"/>
</dbReference>
<dbReference type="Gene3D" id="3.40.50.720">
    <property type="entry name" value="NAD(P)-binding Rossmann-like Domain"/>
    <property type="match status" value="1"/>
</dbReference>
<name>A0A3A8NBL8_9BACT</name>
<dbReference type="Pfam" id="PF08240">
    <property type="entry name" value="ADH_N"/>
    <property type="match status" value="1"/>
</dbReference>
<dbReference type="GO" id="GO:0016491">
    <property type="term" value="F:oxidoreductase activity"/>
    <property type="evidence" value="ECO:0007669"/>
    <property type="project" value="InterPro"/>
</dbReference>
<keyword evidence="1" id="KW-0521">NADP</keyword>
<protein>
    <submittedName>
        <fullName evidence="3">NADP-dependent oxidoreductase</fullName>
    </submittedName>
</protein>
<dbReference type="RefSeq" id="WP_120626440.1">
    <property type="nucleotide sequence ID" value="NZ_RAWG01000102.1"/>
</dbReference>
<keyword evidence="4" id="KW-1185">Reference proteome</keyword>
<dbReference type="Proteomes" id="UP000273405">
    <property type="component" value="Unassembled WGS sequence"/>
</dbReference>
<evidence type="ECO:0000259" key="2">
    <source>
        <dbReference type="SMART" id="SM00829"/>
    </source>
</evidence>
<dbReference type="InterPro" id="IPR051603">
    <property type="entry name" value="Zinc-ADH_QOR/CCCR"/>
</dbReference>
<dbReference type="Pfam" id="PF13602">
    <property type="entry name" value="ADH_zinc_N_2"/>
    <property type="match status" value="1"/>
</dbReference>
<dbReference type="InterPro" id="IPR020843">
    <property type="entry name" value="ER"/>
</dbReference>
<evidence type="ECO:0000313" key="3">
    <source>
        <dbReference type="EMBL" id="RKH41668.1"/>
    </source>
</evidence>
<accession>A0A3A8NBL8</accession>
<dbReference type="CDD" id="cd05289">
    <property type="entry name" value="MDR_like_2"/>
    <property type="match status" value="1"/>
</dbReference>
<dbReference type="Gene3D" id="3.90.180.10">
    <property type="entry name" value="Medium-chain alcohol dehydrogenases, catalytic domain"/>
    <property type="match status" value="1"/>
</dbReference>
<gene>
    <name evidence="3" type="ORF">D7X12_17665</name>
</gene>
<organism evidence="3 4">
    <name type="scientific">Corallococcus sicarius</name>
    <dbReference type="NCBI Taxonomy" id="2316726"/>
    <lineage>
        <taxon>Bacteria</taxon>
        <taxon>Pseudomonadati</taxon>
        <taxon>Myxococcota</taxon>
        <taxon>Myxococcia</taxon>
        <taxon>Myxococcales</taxon>
        <taxon>Cystobacterineae</taxon>
        <taxon>Myxococcaceae</taxon>
        <taxon>Corallococcus</taxon>
    </lineage>
</organism>
<dbReference type="PANTHER" id="PTHR44154">
    <property type="entry name" value="QUINONE OXIDOREDUCTASE"/>
    <property type="match status" value="1"/>
</dbReference>
<dbReference type="InterPro" id="IPR011032">
    <property type="entry name" value="GroES-like_sf"/>
</dbReference>
<evidence type="ECO:0000313" key="4">
    <source>
        <dbReference type="Proteomes" id="UP000273405"/>
    </source>
</evidence>
<comment type="caution">
    <text evidence="3">The sequence shown here is derived from an EMBL/GenBank/DDBJ whole genome shotgun (WGS) entry which is preliminary data.</text>
</comment>
<evidence type="ECO:0000256" key="1">
    <source>
        <dbReference type="ARBA" id="ARBA00022857"/>
    </source>
</evidence>
<dbReference type="AlphaFoldDB" id="A0A3A8NBL8"/>
<proteinExistence type="predicted"/>
<dbReference type="PANTHER" id="PTHR44154:SF1">
    <property type="entry name" value="QUINONE OXIDOREDUCTASE"/>
    <property type="match status" value="1"/>
</dbReference>
<dbReference type="OrthoDB" id="9808651at2"/>
<sequence length="311" mass="31663">MKAITFSEYGGPEVLHVTPLPEPVPGPGQVRIRVRVAGVNPVDAKLRSGLMSKQIPLSLPAIPGSDVAGTVDAVGEGVTALSVGDEVFGWADTGSYAEAALATKVVRKPQGLSWDVAVALPVAGEAATRGLRLLNVQRGETLLIHGGSGAVGTLAVQLALQAGATVIATASPAHHDSLRAMGALPVSHGPGLVDQVKALGLEPRPDAPHGIDAVFDVAGKGALPDSITLRGSTRRILTIADPQAFSLGIPFSAGTPKDRSSDDLEALAGLATSGKLDVAIAAHFPLEEAARAQALIMEGHPRGKIILVVNG</sequence>
<dbReference type="SMART" id="SM00829">
    <property type="entry name" value="PKS_ER"/>
    <property type="match status" value="1"/>
</dbReference>
<dbReference type="SUPFAM" id="SSF50129">
    <property type="entry name" value="GroES-like"/>
    <property type="match status" value="1"/>
</dbReference>
<reference evidence="4" key="1">
    <citation type="submission" date="2018-09" db="EMBL/GenBank/DDBJ databases">
        <authorList>
            <person name="Livingstone P.G."/>
            <person name="Whitworth D.E."/>
        </authorList>
    </citation>
    <scope>NUCLEOTIDE SEQUENCE [LARGE SCALE GENOMIC DNA]</scope>
    <source>
        <strain evidence="4">CA040B</strain>
    </source>
</reference>
<dbReference type="InterPro" id="IPR013154">
    <property type="entry name" value="ADH-like_N"/>
</dbReference>
<dbReference type="InterPro" id="IPR036291">
    <property type="entry name" value="NAD(P)-bd_dom_sf"/>
</dbReference>